<dbReference type="AlphaFoldDB" id="A0A8H6TCF2"/>
<organism evidence="2 3">
    <name type="scientific">Mycena indigotica</name>
    <dbReference type="NCBI Taxonomy" id="2126181"/>
    <lineage>
        <taxon>Eukaryota</taxon>
        <taxon>Fungi</taxon>
        <taxon>Dikarya</taxon>
        <taxon>Basidiomycota</taxon>
        <taxon>Agaricomycotina</taxon>
        <taxon>Agaricomycetes</taxon>
        <taxon>Agaricomycetidae</taxon>
        <taxon>Agaricales</taxon>
        <taxon>Marasmiineae</taxon>
        <taxon>Mycenaceae</taxon>
        <taxon>Mycena</taxon>
    </lineage>
</organism>
<dbReference type="EMBL" id="JACAZF010000001">
    <property type="protein sequence ID" value="KAF7314886.1"/>
    <property type="molecule type" value="Genomic_DNA"/>
</dbReference>
<dbReference type="Proteomes" id="UP000636479">
    <property type="component" value="Unassembled WGS sequence"/>
</dbReference>
<evidence type="ECO:0000313" key="2">
    <source>
        <dbReference type="EMBL" id="KAF7314886.1"/>
    </source>
</evidence>
<protein>
    <submittedName>
        <fullName evidence="2">Uncharacterized protein</fullName>
    </submittedName>
</protein>
<reference evidence="2" key="1">
    <citation type="submission" date="2020-05" db="EMBL/GenBank/DDBJ databases">
        <title>Mycena genomes resolve the evolution of fungal bioluminescence.</title>
        <authorList>
            <person name="Tsai I.J."/>
        </authorList>
    </citation>
    <scope>NUCLEOTIDE SEQUENCE</scope>
    <source>
        <strain evidence="2">171206Taipei</strain>
    </source>
</reference>
<feature type="compositionally biased region" description="Basic and acidic residues" evidence="1">
    <location>
        <begin position="122"/>
        <end position="141"/>
    </location>
</feature>
<evidence type="ECO:0000256" key="1">
    <source>
        <dbReference type="SAM" id="MobiDB-lite"/>
    </source>
</evidence>
<sequence length="141" mass="16053">MDDILKLFNFLRQGGTVNIELQLDSNHIDDAQVKRKMKDILSGFYIRVPPADERRQEIRRQGLLDVKKVIDAGITYCNEEGYDITVDNIILAFSNRVLDIENPDLGIRRAASTETLDGPAEDNYKFPEGSKDDKRLGGQRQ</sequence>
<dbReference type="GeneID" id="59339515"/>
<comment type="caution">
    <text evidence="2">The sequence shown here is derived from an EMBL/GenBank/DDBJ whole genome shotgun (WGS) entry which is preliminary data.</text>
</comment>
<name>A0A8H6TCF2_9AGAR</name>
<evidence type="ECO:0000313" key="3">
    <source>
        <dbReference type="Proteomes" id="UP000636479"/>
    </source>
</evidence>
<accession>A0A8H6TCF2</accession>
<keyword evidence="3" id="KW-1185">Reference proteome</keyword>
<proteinExistence type="predicted"/>
<dbReference type="RefSeq" id="XP_037224909.1">
    <property type="nucleotide sequence ID" value="XM_037356999.1"/>
</dbReference>
<gene>
    <name evidence="2" type="ORF">MIND_00002300</name>
</gene>
<feature type="region of interest" description="Disordered" evidence="1">
    <location>
        <begin position="111"/>
        <end position="141"/>
    </location>
</feature>